<sequence>MQGKGSTLDAHGDYPLLTPVTSELRLHVEALQILFAGEQPLMIPIRPTDKGKLRFFCGDASREGFRGATQYPNGTLSAREGLWDPQFQNQVTHLLHEIRAGKHDGCEVWAAIDNSVWSAVWNKGMSQQARHLFYLVITLKQEARDHEVYLRCFHISGARMIACGVDGLLRWNYDAGISLGLDIRQFMPLHLLAWDIAGDTLAGWCYPCGNNPTIFMGGGVAVSF</sequence>
<organism evidence="1 2">
    <name type="scientific">Cyclostephanos tholiformis</name>
    <dbReference type="NCBI Taxonomy" id="382380"/>
    <lineage>
        <taxon>Eukaryota</taxon>
        <taxon>Sar</taxon>
        <taxon>Stramenopiles</taxon>
        <taxon>Ochrophyta</taxon>
        <taxon>Bacillariophyta</taxon>
        <taxon>Coscinodiscophyceae</taxon>
        <taxon>Thalassiosirophycidae</taxon>
        <taxon>Stephanodiscales</taxon>
        <taxon>Stephanodiscaceae</taxon>
        <taxon>Cyclostephanos</taxon>
    </lineage>
</organism>
<gene>
    <name evidence="1" type="ORF">ACHAXA_009150</name>
</gene>
<dbReference type="EMBL" id="JALLPB020000136">
    <property type="protein sequence ID" value="KAL3816711.1"/>
    <property type="molecule type" value="Genomic_DNA"/>
</dbReference>
<name>A0ABD3RX03_9STRA</name>
<evidence type="ECO:0000313" key="1">
    <source>
        <dbReference type="EMBL" id="KAL3816711.1"/>
    </source>
</evidence>
<accession>A0ABD3RX03</accession>
<keyword evidence="2" id="KW-1185">Reference proteome</keyword>
<comment type="caution">
    <text evidence="1">The sequence shown here is derived from an EMBL/GenBank/DDBJ whole genome shotgun (WGS) entry which is preliminary data.</text>
</comment>
<dbReference type="Proteomes" id="UP001530377">
    <property type="component" value="Unassembled WGS sequence"/>
</dbReference>
<protein>
    <recommendedName>
        <fullName evidence="3">Nitroreductase domain-containing protein</fullName>
    </recommendedName>
</protein>
<evidence type="ECO:0000313" key="2">
    <source>
        <dbReference type="Proteomes" id="UP001530377"/>
    </source>
</evidence>
<evidence type="ECO:0008006" key="3">
    <source>
        <dbReference type="Google" id="ProtNLM"/>
    </source>
</evidence>
<proteinExistence type="predicted"/>
<dbReference type="AlphaFoldDB" id="A0ABD3RX03"/>
<reference evidence="1 2" key="1">
    <citation type="submission" date="2024-10" db="EMBL/GenBank/DDBJ databases">
        <title>Updated reference genomes for cyclostephanoid diatoms.</title>
        <authorList>
            <person name="Roberts W.R."/>
            <person name="Alverson A.J."/>
        </authorList>
    </citation>
    <scope>NUCLEOTIDE SEQUENCE [LARGE SCALE GENOMIC DNA]</scope>
    <source>
        <strain evidence="1 2">AJA228-03</strain>
    </source>
</reference>